<keyword evidence="1" id="KW-1133">Transmembrane helix</keyword>
<feature type="transmembrane region" description="Helical" evidence="1">
    <location>
        <begin position="12"/>
        <end position="31"/>
    </location>
</feature>
<protein>
    <submittedName>
        <fullName evidence="2">Uncharacterized protein</fullName>
    </submittedName>
</protein>
<evidence type="ECO:0000313" key="2">
    <source>
        <dbReference type="EMBL" id="KAJ3785572.1"/>
    </source>
</evidence>
<dbReference type="Proteomes" id="UP001163798">
    <property type="component" value="Unassembled WGS sequence"/>
</dbReference>
<evidence type="ECO:0000256" key="1">
    <source>
        <dbReference type="SAM" id="Phobius"/>
    </source>
</evidence>
<accession>A0AA38L4J5</accession>
<dbReference type="EMBL" id="MU793338">
    <property type="protein sequence ID" value="KAJ3785572.1"/>
    <property type="molecule type" value="Genomic_DNA"/>
</dbReference>
<gene>
    <name evidence="2" type="ORF">GGU10DRAFT_194543</name>
</gene>
<keyword evidence="1" id="KW-0472">Membrane</keyword>
<feature type="transmembrane region" description="Helical" evidence="1">
    <location>
        <begin position="38"/>
        <end position="57"/>
    </location>
</feature>
<evidence type="ECO:0000313" key="3">
    <source>
        <dbReference type="Proteomes" id="UP001163798"/>
    </source>
</evidence>
<sequence length="58" mass="7005">MANAHTCFEHWPFLFIMPCIHDFPSVVYIRLRVCQLSFIFKILILTDICVAFLYTFYR</sequence>
<proteinExistence type="predicted"/>
<reference evidence="2" key="1">
    <citation type="submission" date="2022-08" db="EMBL/GenBank/DDBJ databases">
        <authorList>
            <consortium name="DOE Joint Genome Institute"/>
            <person name="Min B."/>
            <person name="Riley R."/>
            <person name="Sierra-Patev S."/>
            <person name="Naranjo-Ortiz M."/>
            <person name="Looney B."/>
            <person name="Konkel Z."/>
            <person name="Slot J.C."/>
            <person name="Sakamoto Y."/>
            <person name="Steenwyk J.L."/>
            <person name="Rokas A."/>
            <person name="Carro J."/>
            <person name="Camarero S."/>
            <person name="Ferreira P."/>
            <person name="Molpeceres G."/>
            <person name="Ruiz-Duenas F.J."/>
            <person name="Serrano A."/>
            <person name="Henrissat B."/>
            <person name="Drula E."/>
            <person name="Hughes K.W."/>
            <person name="Mata J.L."/>
            <person name="Ishikawa N.K."/>
            <person name="Vargas-Isla R."/>
            <person name="Ushijima S."/>
            <person name="Smith C.A."/>
            <person name="Ahrendt S."/>
            <person name="Andreopoulos W."/>
            <person name="He G."/>
            <person name="Labutti K."/>
            <person name="Lipzen A."/>
            <person name="Ng V."/>
            <person name="Sandor L."/>
            <person name="Barry K."/>
            <person name="Martinez A.T."/>
            <person name="Xiao Y."/>
            <person name="Gibbons J.G."/>
            <person name="Terashima K."/>
            <person name="Hibbett D.S."/>
            <person name="Grigoriev I.V."/>
        </authorList>
    </citation>
    <scope>NUCLEOTIDE SEQUENCE</scope>
    <source>
        <strain evidence="2">TFB10291</strain>
    </source>
</reference>
<keyword evidence="1" id="KW-0812">Transmembrane</keyword>
<organism evidence="2 3">
    <name type="scientific">Lentinula aff. detonsa</name>
    <dbReference type="NCBI Taxonomy" id="2804958"/>
    <lineage>
        <taxon>Eukaryota</taxon>
        <taxon>Fungi</taxon>
        <taxon>Dikarya</taxon>
        <taxon>Basidiomycota</taxon>
        <taxon>Agaricomycotina</taxon>
        <taxon>Agaricomycetes</taxon>
        <taxon>Agaricomycetidae</taxon>
        <taxon>Agaricales</taxon>
        <taxon>Marasmiineae</taxon>
        <taxon>Omphalotaceae</taxon>
        <taxon>Lentinula</taxon>
    </lineage>
</organism>
<comment type="caution">
    <text evidence="2">The sequence shown here is derived from an EMBL/GenBank/DDBJ whole genome shotgun (WGS) entry which is preliminary data.</text>
</comment>
<dbReference type="AlphaFoldDB" id="A0AA38L4J5"/>
<keyword evidence="3" id="KW-1185">Reference proteome</keyword>
<name>A0AA38L4J5_9AGAR</name>